<comment type="caution">
    <text evidence="1">The sequence shown here is derived from an EMBL/GenBank/DDBJ whole genome shotgun (WGS) entry which is preliminary data.</text>
</comment>
<dbReference type="EMBL" id="CAJVPI010000445">
    <property type="protein sequence ID" value="CAG8535958.1"/>
    <property type="molecule type" value="Genomic_DNA"/>
</dbReference>
<dbReference type="AlphaFoldDB" id="A0A9N9FIS0"/>
<organism evidence="1 2">
    <name type="scientific">Paraglomus brasilianum</name>
    <dbReference type="NCBI Taxonomy" id="144538"/>
    <lineage>
        <taxon>Eukaryota</taxon>
        <taxon>Fungi</taxon>
        <taxon>Fungi incertae sedis</taxon>
        <taxon>Mucoromycota</taxon>
        <taxon>Glomeromycotina</taxon>
        <taxon>Glomeromycetes</taxon>
        <taxon>Paraglomerales</taxon>
        <taxon>Paraglomeraceae</taxon>
        <taxon>Paraglomus</taxon>
    </lineage>
</organism>
<protein>
    <submittedName>
        <fullName evidence="1">4064_t:CDS:1</fullName>
    </submittedName>
</protein>
<accession>A0A9N9FIS0</accession>
<dbReference type="Proteomes" id="UP000789739">
    <property type="component" value="Unassembled WGS sequence"/>
</dbReference>
<keyword evidence="2" id="KW-1185">Reference proteome</keyword>
<proteinExistence type="predicted"/>
<name>A0A9N9FIS0_9GLOM</name>
<reference evidence="1" key="1">
    <citation type="submission" date="2021-06" db="EMBL/GenBank/DDBJ databases">
        <authorList>
            <person name="Kallberg Y."/>
            <person name="Tangrot J."/>
            <person name="Rosling A."/>
        </authorList>
    </citation>
    <scope>NUCLEOTIDE SEQUENCE</scope>
    <source>
        <strain evidence="1">BR232B</strain>
    </source>
</reference>
<evidence type="ECO:0000313" key="1">
    <source>
        <dbReference type="EMBL" id="CAG8535958.1"/>
    </source>
</evidence>
<sequence>MKPEIVVQGIIQELKNSSISEDVAAGLANKFVVILFASSLLSLSAPFQVYRYYYNFPTEMLVSVNTLLFIA</sequence>
<evidence type="ECO:0000313" key="2">
    <source>
        <dbReference type="Proteomes" id="UP000789739"/>
    </source>
</evidence>
<gene>
    <name evidence="1" type="ORF">PBRASI_LOCUS4347</name>
</gene>